<feature type="compositionally biased region" description="Basic and acidic residues" evidence="1">
    <location>
        <begin position="479"/>
        <end position="494"/>
    </location>
</feature>
<evidence type="ECO:0000256" key="2">
    <source>
        <dbReference type="SAM" id="SignalP"/>
    </source>
</evidence>
<protein>
    <submittedName>
        <fullName evidence="3">Uncharacterized protein</fullName>
    </submittedName>
</protein>
<feature type="compositionally biased region" description="Basic and acidic residues" evidence="1">
    <location>
        <begin position="1032"/>
        <end position="1041"/>
    </location>
</feature>
<feature type="compositionally biased region" description="Polar residues" evidence="1">
    <location>
        <begin position="724"/>
        <end position="745"/>
    </location>
</feature>
<feature type="compositionally biased region" description="Basic and acidic residues" evidence="1">
    <location>
        <begin position="296"/>
        <end position="306"/>
    </location>
</feature>
<feature type="region of interest" description="Disordered" evidence="1">
    <location>
        <begin position="195"/>
        <end position="218"/>
    </location>
</feature>
<accession>A0A976MBX8</accession>
<evidence type="ECO:0000256" key="1">
    <source>
        <dbReference type="SAM" id="MobiDB-lite"/>
    </source>
</evidence>
<feature type="compositionally biased region" description="Acidic residues" evidence="1">
    <location>
        <begin position="975"/>
        <end position="987"/>
    </location>
</feature>
<feature type="compositionally biased region" description="Polar residues" evidence="1">
    <location>
        <begin position="264"/>
        <end position="295"/>
    </location>
</feature>
<feature type="compositionally biased region" description="Low complexity" evidence="1">
    <location>
        <begin position="445"/>
        <end position="460"/>
    </location>
</feature>
<evidence type="ECO:0000313" key="3">
    <source>
        <dbReference type="EMBL" id="UKK00268.2"/>
    </source>
</evidence>
<feature type="region of interest" description="Disordered" evidence="1">
    <location>
        <begin position="866"/>
        <end position="930"/>
    </location>
</feature>
<feature type="chain" id="PRO_5036870356" evidence="2">
    <location>
        <begin position="22"/>
        <end position="1047"/>
    </location>
</feature>
<evidence type="ECO:0000313" key="4">
    <source>
        <dbReference type="Proteomes" id="UP000244811"/>
    </source>
</evidence>
<proteinExistence type="predicted"/>
<feature type="compositionally biased region" description="Gly residues" evidence="1">
    <location>
        <begin position="431"/>
        <end position="444"/>
    </location>
</feature>
<organism evidence="3 4">
    <name type="scientific">Theileria orientalis</name>
    <dbReference type="NCBI Taxonomy" id="68886"/>
    <lineage>
        <taxon>Eukaryota</taxon>
        <taxon>Sar</taxon>
        <taxon>Alveolata</taxon>
        <taxon>Apicomplexa</taxon>
        <taxon>Aconoidasida</taxon>
        <taxon>Piroplasmida</taxon>
        <taxon>Theileriidae</taxon>
        <taxon>Theileria</taxon>
    </lineage>
</organism>
<feature type="region of interest" description="Disordered" evidence="1">
    <location>
        <begin position="577"/>
        <end position="606"/>
    </location>
</feature>
<keyword evidence="2" id="KW-0732">Signal</keyword>
<gene>
    <name evidence="3" type="ORF">MACK_000338</name>
</gene>
<sequence>MDLYLRHFILFYLGCINLVKSNPLETLYLDVDIRLIESAASGGGSTRTGYTFEGSESVDVLSSGMFGGVISSEPIDESLLFFTYNHDKLLLQSYKVDNCTYYKLSPHVPGTIKTIFRGIFMVWESKEHEVFMYMVFTEPVKNELIIHLFVRSGNCFKRYVYNTHTKIFYYVRSSKTIYTMLPSKSSEECRAEARAVTHSKLVPRSNSPPNPEKKKLILKIPEAVRERARRREKELMEKGVLRYVSKSKESQTSSQGTGKEKTTGDQQGETSANYQMLQESIKNQQSEQEPSTSSGVDKERSKESVHRPTPSWFNEHSEFMHDPVLVEVIERHKYKAKYSQFLTRKEKLRKEPRKGVPKKLEVREVSAGSDNDDDTSGDGKLVIDEDSQTQTQEEKSDKDEKKEESKRKGKGKRKSQGQRRKKPDDDDKPEGGSGQGGAAAGGSGTSQSSGYNLRSTSGTRSRSRESTGDRSSDTSGESNCDKDKNERVEDEGRQGHQYPRGALITQNSLSDLNRPRIIGPGNTVNLEYVLRAHGSRQFAAMYHSDSEYLNYPVDPHILRNYPKSAHLEDDEDDVDCHLQISDDDEDPTSPLRQELLSKDDRRVPDQGQEAIGKVTEITEPVVSEPPREPRPYEQSIQSSYYTGDPAVVIRAIERFIRPDWDQPGTSGTYSRGQGTTSTYPYSVTQQTAASVEGSQAIQESPQFYHLQQPYQSYQSSQFFRTGESHSSYLEQQSYQTQPEQSVPESQETRGSHILCIRGPKSKHPLVFPSSDPVYGEAENQVSSDFRLHLESSTESSPCKRPLMSYQTEAQQLDNYNVVAIPTQSNQNENAKEQALGAVAAPMGMYNQGMVVPSDVPYQYQAPCFSPVSSEEGSAARPESEYGTPSADVQPPQEPGPSTPTQQAEGGAASAPSENKGDKVKKKKKHVRKTRVVRKTVYPQSFLPYYIAANTHGYMECEDMIPSLPILPLMPEPEDVVESYTETETDSDDQAKQGRDSEDTDSADESRSLADNGRQIPDPRSPRPTRCRSSRIRQPEPPREDESACTIS</sequence>
<feature type="compositionally biased region" description="Basic and acidic residues" evidence="1">
    <location>
        <begin position="462"/>
        <end position="472"/>
    </location>
</feature>
<feature type="compositionally biased region" description="Basic residues" evidence="1">
    <location>
        <begin position="918"/>
        <end position="930"/>
    </location>
</feature>
<dbReference type="EMBL" id="CP056069">
    <property type="protein sequence ID" value="UKK00268.2"/>
    <property type="molecule type" value="Genomic_DNA"/>
</dbReference>
<feature type="compositionally biased region" description="Basic residues" evidence="1">
    <location>
        <begin position="407"/>
        <end position="421"/>
    </location>
</feature>
<feature type="region of interest" description="Disordered" evidence="1">
    <location>
        <begin position="721"/>
        <end position="749"/>
    </location>
</feature>
<dbReference type="AlphaFoldDB" id="A0A976MBX8"/>
<feature type="signal peptide" evidence="2">
    <location>
        <begin position="1"/>
        <end position="21"/>
    </location>
</feature>
<feature type="region of interest" description="Disordered" evidence="1">
    <location>
        <begin position="347"/>
        <end position="515"/>
    </location>
</feature>
<feature type="compositionally biased region" description="Basic and acidic residues" evidence="1">
    <location>
        <begin position="595"/>
        <end position="604"/>
    </location>
</feature>
<feature type="compositionally biased region" description="Basic and acidic residues" evidence="1">
    <location>
        <begin position="392"/>
        <end position="406"/>
    </location>
</feature>
<reference evidence="3" key="1">
    <citation type="submission" date="2022-07" db="EMBL/GenBank/DDBJ databases">
        <title>Evaluation of T. orientalis genome assembly methods using nanopore sequencing and analysis of variation between genomes.</title>
        <authorList>
            <person name="Yam J."/>
            <person name="Micallef M.L."/>
            <person name="Liu M."/>
            <person name="Djordjevic S.P."/>
            <person name="Bogema D.R."/>
            <person name="Jenkins C."/>
        </authorList>
    </citation>
    <scope>NUCLEOTIDE SEQUENCE</scope>
    <source>
        <strain evidence="3">Goon Nure</strain>
    </source>
</reference>
<feature type="region of interest" description="Disordered" evidence="1">
    <location>
        <begin position="975"/>
        <end position="1047"/>
    </location>
</feature>
<dbReference type="Proteomes" id="UP000244811">
    <property type="component" value="Chromosome 1"/>
</dbReference>
<name>A0A976MBX8_THEOR</name>
<feature type="region of interest" description="Disordered" evidence="1">
    <location>
        <begin position="245"/>
        <end position="315"/>
    </location>
</feature>